<proteinExistence type="predicted"/>
<dbReference type="Proteomes" id="UP000001353">
    <property type="component" value="Chromosome"/>
</dbReference>
<gene>
    <name evidence="1" type="ordered locus">RLO149_c008000</name>
</gene>
<keyword evidence="2" id="KW-1185">Reference proteome</keyword>
<dbReference type="eggNOG" id="ENOG5031AA7">
    <property type="taxonomic scope" value="Bacteria"/>
</dbReference>
<accession>F7ZLG7</accession>
<reference evidence="1 2" key="1">
    <citation type="journal article" date="2011" name="BMC Genomics">
        <title>Comparative genome analysis and genome-guided physiological analysis of Roseobacter litoralis.</title>
        <authorList>
            <person name="Kalhoefer D."/>
            <person name="Thole S."/>
            <person name="Voget S."/>
            <person name="Lehmann R."/>
            <person name="Liesegang H."/>
            <person name="Wollher A."/>
            <person name="Daniel R."/>
            <person name="Simon M."/>
            <person name="Brinkhoff T."/>
        </authorList>
    </citation>
    <scope>NUCLEOTIDE SEQUENCE [LARGE SCALE GENOMIC DNA]</scope>
    <source>
        <strain evidence="2">ATCC 49566 / DSM 6996 / JCM 21268 / NBRC 15278 / OCh 149</strain>
    </source>
</reference>
<sequence length="94" mass="10324">MRKGQKAHDAIAGTAIDAELGRRPVWVNMGNVKAAMQNANGSHPDTSAVASGRFIRGKQVSPPCFLWVSGGGYMRASRDYPRVTHNESEEYELY</sequence>
<protein>
    <submittedName>
        <fullName evidence="1">Uncharacterized protein</fullName>
    </submittedName>
</protein>
<dbReference type="EMBL" id="CP002623">
    <property type="protein sequence ID" value="AEI92827.1"/>
    <property type="molecule type" value="Genomic_DNA"/>
</dbReference>
<name>F7ZLG7_ROSLO</name>
<dbReference type="HOGENOM" id="CLU_2384318_0_0_5"/>
<dbReference type="AlphaFoldDB" id="F7ZLG7"/>
<dbReference type="STRING" id="391595.RLO149_c008000"/>
<evidence type="ECO:0000313" key="1">
    <source>
        <dbReference type="EMBL" id="AEI92827.1"/>
    </source>
</evidence>
<evidence type="ECO:0000313" key="2">
    <source>
        <dbReference type="Proteomes" id="UP000001353"/>
    </source>
</evidence>
<dbReference type="KEGG" id="rli:RLO149_c008000"/>
<organism evidence="1 2">
    <name type="scientific">Roseobacter litoralis (strain ATCC 49566 / DSM 6996 / JCM 21268 / NBRC 15278 / OCh 149)</name>
    <dbReference type="NCBI Taxonomy" id="391595"/>
    <lineage>
        <taxon>Bacteria</taxon>
        <taxon>Pseudomonadati</taxon>
        <taxon>Pseudomonadota</taxon>
        <taxon>Alphaproteobacteria</taxon>
        <taxon>Rhodobacterales</taxon>
        <taxon>Roseobacteraceae</taxon>
        <taxon>Roseobacter</taxon>
    </lineage>
</organism>